<dbReference type="SUPFAM" id="SSF46785">
    <property type="entry name" value="Winged helix' DNA-binding domain"/>
    <property type="match status" value="2"/>
</dbReference>
<dbReference type="Gene3D" id="1.10.10.10">
    <property type="entry name" value="Winged helix-like DNA-binding domain superfamily/Winged helix DNA-binding domain"/>
    <property type="match status" value="2"/>
</dbReference>
<name>A0A4P7L2E7_9GAMM</name>
<organism evidence="3 5">
    <name type="scientific">Arsenophonus nasoniae</name>
    <name type="common">son-killer infecting Nasonia vitripennis</name>
    <dbReference type="NCBI Taxonomy" id="638"/>
    <lineage>
        <taxon>Bacteria</taxon>
        <taxon>Pseudomonadati</taxon>
        <taxon>Pseudomonadota</taxon>
        <taxon>Gammaproteobacteria</taxon>
        <taxon>Enterobacterales</taxon>
        <taxon>Morganellaceae</taxon>
        <taxon>Arsenophonus</taxon>
    </lineage>
</organism>
<keyword evidence="6" id="KW-1185">Reference proteome</keyword>
<geneLocation type="plasmid" evidence="4 6">
    <name>paNv_CAN4</name>
</geneLocation>
<dbReference type="InterPro" id="IPR000525">
    <property type="entry name" value="Initiator_Rep_WH1"/>
</dbReference>
<geneLocation type="plasmid" evidence="5">
    <name>parsfin11</name>
</geneLocation>
<dbReference type="AlphaFoldDB" id="A0A4P7L2E7"/>
<protein>
    <submittedName>
        <fullName evidence="3">Initiator Replication protein</fullName>
    </submittedName>
    <submittedName>
        <fullName evidence="4">Replication initiation protein</fullName>
    </submittedName>
</protein>
<proteinExistence type="inferred from homology"/>
<geneLocation type="plasmid" evidence="3">
    <name>pArsFIN11</name>
</geneLocation>
<evidence type="ECO:0000313" key="4">
    <source>
        <dbReference type="EMBL" id="WGM08478.1"/>
    </source>
</evidence>
<keyword evidence="3" id="KW-0614">Plasmid</keyword>
<dbReference type="GO" id="GO:0006270">
    <property type="term" value="P:DNA replication initiation"/>
    <property type="evidence" value="ECO:0007669"/>
    <property type="project" value="InterPro"/>
</dbReference>
<dbReference type="KEGG" id="ans:ArsFIN_54760"/>
<reference evidence="3 5" key="1">
    <citation type="submission" date="2019-03" db="EMBL/GenBank/DDBJ databases">
        <title>Long-read sequencing reveals hyperdense prophage content in a complex bacterial symbiont genome.</title>
        <authorList>
            <person name="Frost C.L."/>
            <person name="Siozios S."/>
            <person name="Nadal-Jimenez P."/>
            <person name="Brockhurst M.A."/>
            <person name="King K.C."/>
            <person name="Darby A.C."/>
            <person name="Hurst G.D.D."/>
        </authorList>
    </citation>
    <scope>NUCLEOTIDE SEQUENCE [LARGE SCALE GENOMIC DNA]</scope>
    <source>
        <strain evidence="3 5">FIN</strain>
        <plasmid evidence="5">parsfin11</plasmid>
        <plasmid evidence="3">pArsFIN11</plasmid>
    </source>
</reference>
<evidence type="ECO:0000256" key="1">
    <source>
        <dbReference type="ARBA" id="ARBA00038283"/>
    </source>
</evidence>
<dbReference type="EMBL" id="CP038623">
    <property type="protein sequence ID" value="QBY46865.1"/>
    <property type="molecule type" value="Genomic_DNA"/>
</dbReference>
<evidence type="ECO:0000313" key="3">
    <source>
        <dbReference type="EMBL" id="QBY46865.1"/>
    </source>
</evidence>
<dbReference type="Proteomes" id="UP001177592">
    <property type="component" value="Plasmid paNv_CAN4"/>
</dbReference>
<dbReference type="RefSeq" id="WP_026824073.1">
    <property type="nucleotide sequence ID" value="NZ_CP038623.1"/>
</dbReference>
<dbReference type="EMBL" id="CP123527">
    <property type="protein sequence ID" value="WGM08478.1"/>
    <property type="molecule type" value="Genomic_DNA"/>
</dbReference>
<sequence length="301" mass="34994">MLIKKSHQLVMARMNLSAREQDVLTLLVKALKKSFDDEKFGDGNVQYEFTFYVDELIEHFSLSRQGLYHALDEGTKVMGRIIEMKDPLKKTFEKVVIISKADFAEGVLFVRMDKDAAKYLLEYSMGFAEIDLNLLLSLRGGYEKRILEMISRFKSQKEFSISLGEFCRCVGSHYSEYSKFSNFKQTVLIKPIRRIVSSSGSTWKIKKDFKDGFIIEKKGRKYRDLDKIIFKIQYNNVEQKTNKTSIEVDTKKHEVLDYLLSKIMDKTANQSEAIAFISMSNELNVKYVREIEEQAKKIAKI</sequence>
<dbReference type="Pfam" id="PF01051">
    <property type="entry name" value="Rep3_N"/>
    <property type="match status" value="1"/>
</dbReference>
<comment type="similarity">
    <text evidence="1">Belongs to the initiator RepB protein family.</text>
</comment>
<evidence type="ECO:0000259" key="2">
    <source>
        <dbReference type="Pfam" id="PF01051"/>
    </source>
</evidence>
<feature type="domain" description="Initiator Rep protein WH1" evidence="2">
    <location>
        <begin position="3"/>
        <end position="150"/>
    </location>
</feature>
<dbReference type="GO" id="GO:0003887">
    <property type="term" value="F:DNA-directed DNA polymerase activity"/>
    <property type="evidence" value="ECO:0007669"/>
    <property type="project" value="InterPro"/>
</dbReference>
<gene>
    <name evidence="3" type="ORF">ArsFIN_54760</name>
    <name evidence="4" type="ORF">QE258_24555</name>
</gene>
<dbReference type="InterPro" id="IPR036390">
    <property type="entry name" value="WH_DNA-bd_sf"/>
</dbReference>
<accession>A0A4P7L2E7</accession>
<dbReference type="InterPro" id="IPR036388">
    <property type="entry name" value="WH-like_DNA-bd_sf"/>
</dbReference>
<reference evidence="4" key="2">
    <citation type="submission" date="2023-04" db="EMBL/GenBank/DDBJ databases">
        <title>Genome dynamics across the evolutionary transition to endosymbiosis.</title>
        <authorList>
            <person name="Siozios S."/>
            <person name="Nadal-Jimenez P."/>
            <person name="Azagi T."/>
            <person name="Sprong H."/>
            <person name="Frost C.L."/>
            <person name="Parratt S.R."/>
            <person name="Taylor G."/>
            <person name="Brettell L."/>
            <person name="Lew K.C."/>
            <person name="Croft L."/>
            <person name="King K.C."/>
            <person name="Brockhurst M.A."/>
            <person name="Hypsa V."/>
            <person name="Novakova E."/>
            <person name="Darby A.C."/>
            <person name="Hurst G.D.D."/>
        </authorList>
    </citation>
    <scope>NUCLEOTIDE SEQUENCE</scope>
    <source>
        <strain evidence="4">ANv_CAN</strain>
        <plasmid evidence="4">paNv_CAN4</plasmid>
    </source>
</reference>
<dbReference type="Proteomes" id="UP000295134">
    <property type="component" value="Plasmid pArsFIN11"/>
</dbReference>
<evidence type="ECO:0000313" key="6">
    <source>
        <dbReference type="Proteomes" id="UP001177592"/>
    </source>
</evidence>
<dbReference type="GeneID" id="39751727"/>
<evidence type="ECO:0000313" key="5">
    <source>
        <dbReference type="Proteomes" id="UP000295134"/>
    </source>
</evidence>